<dbReference type="Proteomes" id="UP000250572">
    <property type="component" value="Unassembled WGS sequence"/>
</dbReference>
<accession>A0A315VJV8</accession>
<dbReference type="AlphaFoldDB" id="A0A315VJV8"/>
<organism evidence="2 3">
    <name type="scientific">Gambusia affinis</name>
    <name type="common">Western mosquitofish</name>
    <name type="synonym">Heterandria affinis</name>
    <dbReference type="NCBI Taxonomy" id="33528"/>
    <lineage>
        <taxon>Eukaryota</taxon>
        <taxon>Metazoa</taxon>
        <taxon>Chordata</taxon>
        <taxon>Craniata</taxon>
        <taxon>Vertebrata</taxon>
        <taxon>Euteleostomi</taxon>
        <taxon>Actinopterygii</taxon>
        <taxon>Neopterygii</taxon>
        <taxon>Teleostei</taxon>
        <taxon>Neoteleostei</taxon>
        <taxon>Acanthomorphata</taxon>
        <taxon>Ovalentaria</taxon>
        <taxon>Atherinomorphae</taxon>
        <taxon>Cyprinodontiformes</taxon>
        <taxon>Poeciliidae</taxon>
        <taxon>Poeciliinae</taxon>
        <taxon>Gambusia</taxon>
    </lineage>
</organism>
<proteinExistence type="predicted"/>
<dbReference type="PANTHER" id="PTHR10528">
    <property type="entry name" value="AF4/FMR2 FAMILY MEMBER"/>
    <property type="match status" value="1"/>
</dbReference>
<dbReference type="Pfam" id="PF18875">
    <property type="entry name" value="AF4_int"/>
    <property type="match status" value="1"/>
</dbReference>
<feature type="compositionally biased region" description="Polar residues" evidence="1">
    <location>
        <begin position="191"/>
        <end position="202"/>
    </location>
</feature>
<dbReference type="PANTHER" id="PTHR10528:SF18">
    <property type="entry name" value="AF4_FMR2 FAMILY MEMBER 2"/>
    <property type="match status" value="1"/>
</dbReference>
<name>A0A315VJV8_GAMAF</name>
<gene>
    <name evidence="2" type="ORF">CCH79_00005780</name>
</gene>
<keyword evidence="3" id="KW-1185">Reference proteome</keyword>
<feature type="compositionally biased region" description="Basic residues" evidence="1">
    <location>
        <begin position="255"/>
        <end position="269"/>
    </location>
</feature>
<evidence type="ECO:0000313" key="3">
    <source>
        <dbReference type="Proteomes" id="UP000250572"/>
    </source>
</evidence>
<feature type="region of interest" description="Disordered" evidence="1">
    <location>
        <begin position="180"/>
        <end position="233"/>
    </location>
</feature>
<evidence type="ECO:0000256" key="1">
    <source>
        <dbReference type="SAM" id="MobiDB-lite"/>
    </source>
</evidence>
<dbReference type="GO" id="GO:0016607">
    <property type="term" value="C:nuclear speck"/>
    <property type="evidence" value="ECO:0007669"/>
    <property type="project" value="TreeGrafter"/>
</dbReference>
<feature type="compositionally biased region" description="Polar residues" evidence="1">
    <location>
        <begin position="316"/>
        <end position="331"/>
    </location>
</feature>
<dbReference type="InterPro" id="IPR007797">
    <property type="entry name" value="AF4/FMR2"/>
</dbReference>
<evidence type="ECO:0000313" key="2">
    <source>
        <dbReference type="EMBL" id="PWA23628.1"/>
    </source>
</evidence>
<feature type="region of interest" description="Disordered" evidence="1">
    <location>
        <begin position="472"/>
        <end position="516"/>
    </location>
</feature>
<reference evidence="2 3" key="1">
    <citation type="journal article" date="2018" name="G3 (Bethesda)">
        <title>A High-Quality Reference Genome for the Invasive Mosquitofish Gambusia affinis Using a Chicago Library.</title>
        <authorList>
            <person name="Hoffberg S.L."/>
            <person name="Troendle N.J."/>
            <person name="Glenn T.C."/>
            <person name="Mahmud O."/>
            <person name="Louha S."/>
            <person name="Chalopin D."/>
            <person name="Bennetzen J.L."/>
            <person name="Mauricio R."/>
        </authorList>
    </citation>
    <scope>NUCLEOTIDE SEQUENCE [LARGE SCALE GENOMIC DNA]</scope>
    <source>
        <strain evidence="2">NE01/NJP1002.9</strain>
        <tissue evidence="2">Muscle</tissue>
    </source>
</reference>
<feature type="region of interest" description="Disordered" evidence="1">
    <location>
        <begin position="1"/>
        <end position="44"/>
    </location>
</feature>
<feature type="region of interest" description="Disordered" evidence="1">
    <location>
        <begin position="585"/>
        <end position="675"/>
    </location>
</feature>
<feature type="region of interest" description="Disordered" evidence="1">
    <location>
        <begin position="115"/>
        <end position="164"/>
    </location>
</feature>
<dbReference type="Pfam" id="PF05110">
    <property type="entry name" value="AF-4"/>
    <property type="match status" value="1"/>
</dbReference>
<protein>
    <submittedName>
        <fullName evidence="2">Uncharacterized protein</fullName>
    </submittedName>
</protein>
<feature type="region of interest" description="Disordered" evidence="1">
    <location>
        <begin position="696"/>
        <end position="718"/>
    </location>
</feature>
<feature type="region of interest" description="Disordered" evidence="1">
    <location>
        <begin position="254"/>
        <end position="387"/>
    </location>
</feature>
<feature type="compositionally biased region" description="Low complexity" evidence="1">
    <location>
        <begin position="370"/>
        <end position="385"/>
    </location>
</feature>
<dbReference type="EMBL" id="NHOQ01001578">
    <property type="protein sequence ID" value="PWA23628.1"/>
    <property type="molecule type" value="Genomic_DNA"/>
</dbReference>
<dbReference type="InterPro" id="IPR043639">
    <property type="entry name" value="AF4_int"/>
</dbReference>
<dbReference type="GO" id="GO:0043484">
    <property type="term" value="P:regulation of RNA splicing"/>
    <property type="evidence" value="ECO:0007669"/>
    <property type="project" value="TreeGrafter"/>
</dbReference>
<feature type="compositionally biased region" description="Acidic residues" evidence="1">
    <location>
        <begin position="127"/>
        <end position="137"/>
    </location>
</feature>
<feature type="compositionally biased region" description="Polar residues" evidence="1">
    <location>
        <begin position="145"/>
        <end position="164"/>
    </location>
</feature>
<feature type="compositionally biased region" description="Basic and acidic residues" evidence="1">
    <location>
        <begin position="585"/>
        <end position="655"/>
    </location>
</feature>
<dbReference type="GO" id="GO:0002151">
    <property type="term" value="F:G-quadruplex RNA binding"/>
    <property type="evidence" value="ECO:0007669"/>
    <property type="project" value="TreeGrafter"/>
</dbReference>
<comment type="caution">
    <text evidence="2">The sequence shown here is derived from an EMBL/GenBank/DDBJ whole genome shotgun (WGS) entry which is preliminary data.</text>
</comment>
<sequence>MVKHLELKRVGTSRSPPGGHLRRRGGMDEHKGGRNATEGNATQQAGSAVFIGPRVSSLCCALSRSRTALYSPHFPRFREMRADKTTPSLLRCPTVTSSCVAELRLRLKKLWGAALTGASGSSSESESSSESDTDESESSSSDSEYNQASRTNSPEPEPPSTNKWQLDSWLNKVQAQTKPLVPAQQEHHGTGSINQDPQTFSPGNEAPGEGTAAKTKPCGSGSTPVSAAPAAEHKDSRTGFWFVCFLSKGIVAGRSARHHPGREKAKAKLGQKASGEGQRSKMRLSPGLLSGQEVPAPRRNTTGKKQPRRAERSSSVEENQNQAWSRTNQHSPAAREKDLLPPPPLEHQNPPRPRGKPLSGKTAPRKEPRSATSSATPPAALQQTPAPLPAVTVNQVSVGSSLKTPHRLVPTSGKLGTGSGMCSRLFTHSDGNAFGFQHEDGIFKPEPSSLSLGGLGGHQFVVDKWDCLNHCGSDKRKHRGPSTKITPKSREFIETDSSSSSSECQSDGEEATKIPSLPAQTTRSAVSAQMLANAHNHAPLLPCLGSAAGAGSLGTEYHEVQSLWVKIDLSFLSRVPGQTAGERARIGVVEREGNAGRDRERQKLTKGERQEEENERLVKDKERQGERGRQTDREDRERFGFGERERTVARDREKISQGMGVLDNPPGQEQGNPRLAGRTERLESGGKHRRLAAANMVAPTEKHTSKSKRKHKLDHGESSVKCNKKLRLDKDCLLLPPCISPIHNHKSSSAEGFTTDDTFCHRCHLWCVSDLCELEDSALGLFPVLSKPSPGE</sequence>